<dbReference type="Gene3D" id="1.20.1250.20">
    <property type="entry name" value="MFS general substrate transporter like domains"/>
    <property type="match status" value="1"/>
</dbReference>
<protein>
    <submittedName>
        <fullName evidence="10">MFS transporter</fullName>
    </submittedName>
</protein>
<feature type="compositionally biased region" description="Low complexity" evidence="7">
    <location>
        <begin position="469"/>
        <end position="485"/>
    </location>
</feature>
<organism evidence="10 11">
    <name type="scientific">Streptomyces griseocarneus</name>
    <dbReference type="NCBI Taxonomy" id="51201"/>
    <lineage>
        <taxon>Bacteria</taxon>
        <taxon>Bacillati</taxon>
        <taxon>Actinomycetota</taxon>
        <taxon>Actinomycetes</taxon>
        <taxon>Kitasatosporales</taxon>
        <taxon>Streptomycetaceae</taxon>
        <taxon>Streptomyces</taxon>
    </lineage>
</organism>
<evidence type="ECO:0000256" key="2">
    <source>
        <dbReference type="ARBA" id="ARBA00022448"/>
    </source>
</evidence>
<evidence type="ECO:0000256" key="7">
    <source>
        <dbReference type="SAM" id="MobiDB-lite"/>
    </source>
</evidence>
<proteinExistence type="predicted"/>
<feature type="transmembrane region" description="Helical" evidence="8">
    <location>
        <begin position="168"/>
        <end position="192"/>
    </location>
</feature>
<dbReference type="InterPro" id="IPR036259">
    <property type="entry name" value="MFS_trans_sf"/>
</dbReference>
<dbReference type="InterPro" id="IPR050171">
    <property type="entry name" value="MFS_Transporters"/>
</dbReference>
<dbReference type="PANTHER" id="PTHR23517">
    <property type="entry name" value="RESISTANCE PROTEIN MDTM, PUTATIVE-RELATED-RELATED"/>
    <property type="match status" value="1"/>
</dbReference>
<feature type="transmembrane region" description="Helical" evidence="8">
    <location>
        <begin position="309"/>
        <end position="330"/>
    </location>
</feature>
<keyword evidence="6 8" id="KW-0472">Membrane</keyword>
<dbReference type="InterPro" id="IPR011701">
    <property type="entry name" value="MFS"/>
</dbReference>
<feature type="transmembrane region" description="Helical" evidence="8">
    <location>
        <begin position="80"/>
        <end position="97"/>
    </location>
</feature>
<accession>A0ABX7RNP7</accession>
<reference evidence="10 11" key="1">
    <citation type="submission" date="2021-03" db="EMBL/GenBank/DDBJ databases">
        <title>Streptomyces strains.</title>
        <authorList>
            <person name="Lund M.B."/>
            <person name="Toerring T."/>
        </authorList>
    </citation>
    <scope>NUCLEOTIDE SEQUENCE [LARGE SCALE GENOMIC DNA]</scope>
    <source>
        <strain evidence="10 11">KCC S-1010</strain>
    </source>
</reference>
<keyword evidence="5 8" id="KW-1133">Transmembrane helix</keyword>
<keyword evidence="4 8" id="KW-0812">Transmembrane</keyword>
<feature type="transmembrane region" description="Helical" evidence="8">
    <location>
        <begin position="246"/>
        <end position="267"/>
    </location>
</feature>
<comment type="subcellular location">
    <subcellularLocation>
        <location evidence="1">Cell membrane</location>
        <topology evidence="1">Multi-pass membrane protein</topology>
    </subcellularLocation>
</comment>
<dbReference type="Pfam" id="PF07690">
    <property type="entry name" value="MFS_1"/>
    <property type="match status" value="1"/>
</dbReference>
<feature type="region of interest" description="Disordered" evidence="7">
    <location>
        <begin position="446"/>
        <end position="508"/>
    </location>
</feature>
<feature type="transmembrane region" description="Helical" evidence="8">
    <location>
        <begin position="138"/>
        <end position="162"/>
    </location>
</feature>
<keyword evidence="3" id="KW-1003">Cell membrane</keyword>
<dbReference type="EMBL" id="CP071595">
    <property type="protein sequence ID" value="QSY48564.1"/>
    <property type="molecule type" value="Genomic_DNA"/>
</dbReference>
<feature type="compositionally biased region" description="Basic and acidic residues" evidence="7">
    <location>
        <begin position="499"/>
        <end position="508"/>
    </location>
</feature>
<dbReference type="SUPFAM" id="SSF103473">
    <property type="entry name" value="MFS general substrate transporter"/>
    <property type="match status" value="1"/>
</dbReference>
<name>A0ABX7RNP7_9ACTN</name>
<evidence type="ECO:0000256" key="1">
    <source>
        <dbReference type="ARBA" id="ARBA00004651"/>
    </source>
</evidence>
<sequence length="508" mass="52836">MRNIRATREFPLALRLLLFNQFGIDIGFYLLLPFLAAYLEQGLGMSAALVGFVLGARNLGQQGLFILGGSAADRLGPRTVIITGCALRTVGFGLFAFGNSLWLLLAASVLTGLAAALFYPAVRTYVALESGDRKAEAFALLNVYATIGSLLGLLLGSVLFLADFRLCAVVVAGVFGVLTVAQAMVLPTSGAAPAGPSASVLGDWREAFCNRRFLLFCLATTGMFTMENQLYLLLPEGALRASGWKGAAGVLLAAGAIANMLFQLRITRALGRNGGGTRWVSSGLVVMGVSFLPPLLVCGTEPPGSTREAVARMAVMVASSVMLFFGIMVAHPTAMEMIPGFGRESLTGTYFGLFYVFSGIAATAGNAVVGRAMDLGGQFGMYWLPWVCCLAFGLSSAGSVALLFRAGMLPVLPAPSGAPVAEGPVVAQPTAGGSGAAIVKRAAGPVVPMAPTGPTSGQSPRAPRRPWTRRAPPATASGNRTRPGCPARPGPPTTRRTSRRCDGGGRPW</sequence>
<dbReference type="PANTHER" id="PTHR23517:SF2">
    <property type="entry name" value="MULTIDRUG RESISTANCE PROTEIN MDTH"/>
    <property type="match status" value="1"/>
</dbReference>
<feature type="transmembrane region" description="Helical" evidence="8">
    <location>
        <begin position="213"/>
        <end position="234"/>
    </location>
</feature>
<evidence type="ECO:0000313" key="11">
    <source>
        <dbReference type="Proteomes" id="UP000671836"/>
    </source>
</evidence>
<evidence type="ECO:0000256" key="5">
    <source>
        <dbReference type="ARBA" id="ARBA00022989"/>
    </source>
</evidence>
<evidence type="ECO:0000256" key="6">
    <source>
        <dbReference type="ARBA" id="ARBA00023136"/>
    </source>
</evidence>
<dbReference type="PROSITE" id="PS50850">
    <property type="entry name" value="MFS"/>
    <property type="match status" value="1"/>
</dbReference>
<evidence type="ECO:0000256" key="4">
    <source>
        <dbReference type="ARBA" id="ARBA00022692"/>
    </source>
</evidence>
<evidence type="ECO:0000256" key="3">
    <source>
        <dbReference type="ARBA" id="ARBA00022475"/>
    </source>
</evidence>
<feature type="transmembrane region" description="Helical" evidence="8">
    <location>
        <begin position="12"/>
        <end position="36"/>
    </location>
</feature>
<evidence type="ECO:0000256" key="8">
    <source>
        <dbReference type="SAM" id="Phobius"/>
    </source>
</evidence>
<evidence type="ECO:0000313" key="10">
    <source>
        <dbReference type="EMBL" id="QSY48564.1"/>
    </source>
</evidence>
<dbReference type="InterPro" id="IPR020846">
    <property type="entry name" value="MFS_dom"/>
</dbReference>
<feature type="transmembrane region" description="Helical" evidence="8">
    <location>
        <begin position="350"/>
        <end position="369"/>
    </location>
</feature>
<feature type="transmembrane region" description="Helical" evidence="8">
    <location>
        <begin position="381"/>
        <end position="404"/>
    </location>
</feature>
<dbReference type="Proteomes" id="UP000671836">
    <property type="component" value="Chromosome"/>
</dbReference>
<feature type="transmembrane region" description="Helical" evidence="8">
    <location>
        <begin position="103"/>
        <end position="126"/>
    </location>
</feature>
<gene>
    <name evidence="10" type="ORF">J3S04_26295</name>
</gene>
<keyword evidence="2" id="KW-0813">Transport</keyword>
<feature type="transmembrane region" description="Helical" evidence="8">
    <location>
        <begin position="279"/>
        <end position="297"/>
    </location>
</feature>
<evidence type="ECO:0000259" key="9">
    <source>
        <dbReference type="PROSITE" id="PS50850"/>
    </source>
</evidence>
<keyword evidence="11" id="KW-1185">Reference proteome</keyword>
<feature type="domain" description="Major facilitator superfamily (MFS) profile" evidence="9">
    <location>
        <begin position="11"/>
        <end position="413"/>
    </location>
</feature>